<dbReference type="OrthoDB" id="3026777at2759"/>
<keyword evidence="3 6" id="KW-1133">Transmembrane helix</keyword>
<feature type="transmembrane region" description="Helical" evidence="6">
    <location>
        <begin position="582"/>
        <end position="604"/>
    </location>
</feature>
<evidence type="ECO:0000313" key="8">
    <source>
        <dbReference type="Proteomes" id="UP000237144"/>
    </source>
</evidence>
<reference evidence="7 8" key="1">
    <citation type="journal article" date="2018" name="Front. Microbiol.">
        <title>Prospects for Fungal Bioremediation of Acidic Radioactive Waste Sites: Characterization and Genome Sequence of Rhodotorula taiwanensis MD1149.</title>
        <authorList>
            <person name="Tkavc R."/>
            <person name="Matrosova V.Y."/>
            <person name="Grichenko O.E."/>
            <person name="Gostincar C."/>
            <person name="Volpe R.P."/>
            <person name="Klimenkova P."/>
            <person name="Gaidamakova E.K."/>
            <person name="Zhou C.E."/>
            <person name="Stewart B.J."/>
            <person name="Lyman M.G."/>
            <person name="Malfatti S.A."/>
            <person name="Rubinfeld B."/>
            <person name="Courtot M."/>
            <person name="Singh J."/>
            <person name="Dalgard C.L."/>
            <person name="Hamilton T."/>
            <person name="Frey K.G."/>
            <person name="Gunde-Cimerman N."/>
            <person name="Dugan L."/>
            <person name="Daly M.J."/>
        </authorList>
    </citation>
    <scope>NUCLEOTIDE SEQUENCE [LARGE SCALE GENOMIC DNA]</scope>
    <source>
        <strain evidence="7 8">MD1149</strain>
    </source>
</reference>
<feature type="transmembrane region" description="Helical" evidence="6">
    <location>
        <begin position="310"/>
        <end position="329"/>
    </location>
</feature>
<evidence type="ECO:0000256" key="5">
    <source>
        <dbReference type="SAM" id="MobiDB-lite"/>
    </source>
</evidence>
<feature type="transmembrane region" description="Helical" evidence="6">
    <location>
        <begin position="684"/>
        <end position="702"/>
    </location>
</feature>
<dbReference type="PANTHER" id="PTHR23507">
    <property type="entry name" value="ZGC:174356"/>
    <property type="match status" value="1"/>
</dbReference>
<keyword evidence="8" id="KW-1185">Reference proteome</keyword>
<feature type="transmembrane region" description="Helical" evidence="6">
    <location>
        <begin position="616"/>
        <end position="639"/>
    </location>
</feature>
<feature type="compositionally biased region" description="Basic and acidic residues" evidence="5">
    <location>
        <begin position="864"/>
        <end position="873"/>
    </location>
</feature>
<evidence type="ECO:0008006" key="9">
    <source>
        <dbReference type="Google" id="ProtNLM"/>
    </source>
</evidence>
<evidence type="ECO:0000256" key="4">
    <source>
        <dbReference type="ARBA" id="ARBA00023136"/>
    </source>
</evidence>
<evidence type="ECO:0000256" key="2">
    <source>
        <dbReference type="ARBA" id="ARBA00022692"/>
    </source>
</evidence>
<feature type="transmembrane region" description="Helical" evidence="6">
    <location>
        <begin position="181"/>
        <end position="201"/>
    </location>
</feature>
<feature type="region of interest" description="Disordered" evidence="5">
    <location>
        <begin position="814"/>
        <end position="873"/>
    </location>
</feature>
<keyword evidence="2 6" id="KW-0812">Transmembrane</keyword>
<feature type="transmembrane region" description="Helical" evidence="6">
    <location>
        <begin position="368"/>
        <end position="387"/>
    </location>
</feature>
<feature type="transmembrane region" description="Helical" evidence="6">
    <location>
        <begin position="780"/>
        <end position="803"/>
    </location>
</feature>
<dbReference type="PANTHER" id="PTHR23507:SF1">
    <property type="entry name" value="FI18259P1-RELATED"/>
    <property type="match status" value="1"/>
</dbReference>
<feature type="compositionally biased region" description="Low complexity" evidence="5">
    <location>
        <begin position="136"/>
        <end position="151"/>
    </location>
</feature>
<dbReference type="Pfam" id="PF07690">
    <property type="entry name" value="MFS_1"/>
    <property type="match status" value="1"/>
</dbReference>
<dbReference type="Proteomes" id="UP000237144">
    <property type="component" value="Unassembled WGS sequence"/>
</dbReference>
<evidence type="ECO:0000256" key="1">
    <source>
        <dbReference type="ARBA" id="ARBA00004141"/>
    </source>
</evidence>
<evidence type="ECO:0000256" key="6">
    <source>
        <dbReference type="SAM" id="Phobius"/>
    </source>
</evidence>
<feature type="transmembrane region" description="Helical" evidence="6">
    <location>
        <begin position="341"/>
        <end position="362"/>
    </location>
</feature>
<feature type="transmembrane region" description="Helical" evidence="6">
    <location>
        <begin position="441"/>
        <end position="459"/>
    </location>
</feature>
<protein>
    <recommendedName>
        <fullName evidence="9">Major facilitator superfamily (MFS) profile domain-containing protein</fullName>
    </recommendedName>
</protein>
<dbReference type="Gene3D" id="1.20.1250.20">
    <property type="entry name" value="MFS general substrate transporter like domains"/>
    <property type="match status" value="1"/>
</dbReference>
<accession>A0A2S5BFD8</accession>
<dbReference type="SUPFAM" id="SSF103473">
    <property type="entry name" value="MFS general substrate transporter"/>
    <property type="match status" value="1"/>
</dbReference>
<keyword evidence="4 6" id="KW-0472">Membrane</keyword>
<evidence type="ECO:0000313" key="7">
    <source>
        <dbReference type="EMBL" id="POY75463.1"/>
    </source>
</evidence>
<proteinExistence type="predicted"/>
<evidence type="ECO:0000256" key="3">
    <source>
        <dbReference type="ARBA" id="ARBA00022989"/>
    </source>
</evidence>
<dbReference type="GO" id="GO:0022857">
    <property type="term" value="F:transmembrane transporter activity"/>
    <property type="evidence" value="ECO:0007669"/>
    <property type="project" value="InterPro"/>
</dbReference>
<name>A0A2S5BFD8_9BASI</name>
<feature type="region of interest" description="Disordered" evidence="5">
    <location>
        <begin position="80"/>
        <end position="172"/>
    </location>
</feature>
<feature type="transmembrane region" description="Helical" evidence="6">
    <location>
        <begin position="750"/>
        <end position="774"/>
    </location>
</feature>
<dbReference type="InterPro" id="IPR036259">
    <property type="entry name" value="MFS_trans_sf"/>
</dbReference>
<organism evidence="7 8">
    <name type="scientific">Rhodotorula taiwanensis</name>
    <dbReference type="NCBI Taxonomy" id="741276"/>
    <lineage>
        <taxon>Eukaryota</taxon>
        <taxon>Fungi</taxon>
        <taxon>Dikarya</taxon>
        <taxon>Basidiomycota</taxon>
        <taxon>Pucciniomycotina</taxon>
        <taxon>Microbotryomycetes</taxon>
        <taxon>Sporidiobolales</taxon>
        <taxon>Sporidiobolaceae</taxon>
        <taxon>Rhodotorula</taxon>
    </lineage>
</organism>
<dbReference type="AlphaFoldDB" id="A0A2S5BFD8"/>
<feature type="region of interest" description="Disordered" evidence="5">
    <location>
        <begin position="1"/>
        <end position="27"/>
    </location>
</feature>
<dbReference type="GO" id="GO:0016020">
    <property type="term" value="C:membrane"/>
    <property type="evidence" value="ECO:0007669"/>
    <property type="project" value="UniProtKB-SubCell"/>
</dbReference>
<comment type="subcellular location">
    <subcellularLocation>
        <location evidence="1">Membrane</location>
        <topology evidence="1">Multi-pass membrane protein</topology>
    </subcellularLocation>
</comment>
<sequence length="873" mass="93724">MTGAGGSSRQHLPADQADWSASFDGAATCPNATALSTSVGSQIESRFHLPPHQLASDGALYEGDAPNVLADNVLLHPHTAHLASTDPTGRTSARPGLGSRTSSWHSALWATEDEQDERGRKRSDSKRRKARGDRGSGPAASPSPEAEAGHGAAEDEEEDHRDDYARSKSQRRKMPWYRRPSPIWFFPGTLVIALTMGMTIAPKLEIYTQLICRALPIDESGVTVPPPVFELGRGPRQPTPILDKHPSTADGQLGNATAIQLDWQRDAASPVQHIGSFATGSAPGSSVSSDGEWAKQCHKSRAVQSQVARLALLLSLLMGVLSSLTTGYWGAFSDRNGRKPVLILALCGSLAMDVVFLLTVYYHSTLSYNFLLLGPFLDGLVGGWSTAQATSSAYISDVTSPGSRAKIFSAIGGLMYGGFAMGPFLGSLLVKHSRLSVLAPFYAALAMHAAYLLFLAILLPESLSPERKQLARERHQAEKLERRRLEREGPKTRGWKRVAQIAARPLAFLKPVALLLPQKPATMNEAGEPVKPEDRTNIEYGAHLKDYWSPEEIWKSPDPNRMLATPGGRGAGKADWTLSKIALAWAAYMTLMAVMSVKLMYANFTFGWGPVEDGQYLSFLGILRVVMLVALIPLIIRLIRRKPAPLPLRPRPEANSRAASEWDHEKRWLRVVHDSHFDLSLARWSLFLDLCGFLLFLVAPSLVPPSMRGGTQHIALFLTAAVLQSFGSGASPAIQSLALAHASPRDAGRLFASLSVVQSIASQVIGPILFSTLFMKTVGLWSEAIFALATLLAALACLALALIRLRRVVVPESGRGEATGGEGGAADPEAAAVAAAGVRSGSSGSSHAPRDSSPVESATPSSSSRKDGSIATQ</sequence>
<feature type="compositionally biased region" description="Low complexity" evidence="5">
    <location>
        <begin position="825"/>
        <end position="863"/>
    </location>
</feature>
<comment type="caution">
    <text evidence="7">The sequence shown here is derived from an EMBL/GenBank/DDBJ whole genome shotgun (WGS) entry which is preliminary data.</text>
</comment>
<dbReference type="EMBL" id="PJQD01000014">
    <property type="protein sequence ID" value="POY75463.1"/>
    <property type="molecule type" value="Genomic_DNA"/>
</dbReference>
<gene>
    <name evidence="7" type="ORF">BMF94_1365</name>
</gene>
<feature type="transmembrane region" description="Helical" evidence="6">
    <location>
        <begin position="714"/>
        <end position="738"/>
    </location>
</feature>
<dbReference type="InterPro" id="IPR011701">
    <property type="entry name" value="MFS"/>
</dbReference>
<feature type="compositionally biased region" description="Basic residues" evidence="5">
    <location>
        <begin position="120"/>
        <end position="131"/>
    </location>
</feature>
<feature type="transmembrane region" description="Helical" evidence="6">
    <location>
        <begin position="407"/>
        <end position="429"/>
    </location>
</feature>